<accession>W7XGX2</accession>
<feature type="transmembrane region" description="Helical" evidence="5">
    <location>
        <begin position="73"/>
        <end position="95"/>
    </location>
</feature>
<evidence type="ECO:0000256" key="2">
    <source>
        <dbReference type="ARBA" id="ARBA00022692"/>
    </source>
</evidence>
<protein>
    <submittedName>
        <fullName evidence="6">COPI associated protein</fullName>
    </submittedName>
</protein>
<keyword evidence="2 5" id="KW-0812">Transmembrane</keyword>
<feature type="transmembrane region" description="Helical" evidence="5">
    <location>
        <begin position="45"/>
        <end position="61"/>
    </location>
</feature>
<evidence type="ECO:0000256" key="1">
    <source>
        <dbReference type="ARBA" id="ARBA00004141"/>
    </source>
</evidence>
<dbReference type="AlphaFoldDB" id="W7XGX2"/>
<dbReference type="KEGG" id="tet:TTHERM_000312849"/>
<keyword evidence="3 5" id="KW-1133">Transmembrane helix</keyword>
<dbReference type="Pfam" id="PF08507">
    <property type="entry name" value="COPI_assoc"/>
    <property type="match status" value="1"/>
</dbReference>
<organism evidence="6 7">
    <name type="scientific">Tetrahymena thermophila (strain SB210)</name>
    <dbReference type="NCBI Taxonomy" id="312017"/>
    <lineage>
        <taxon>Eukaryota</taxon>
        <taxon>Sar</taxon>
        <taxon>Alveolata</taxon>
        <taxon>Ciliophora</taxon>
        <taxon>Intramacronucleata</taxon>
        <taxon>Oligohymenophorea</taxon>
        <taxon>Hymenostomatida</taxon>
        <taxon>Tetrahymenina</taxon>
        <taxon>Tetrahymenidae</taxon>
        <taxon>Tetrahymena</taxon>
    </lineage>
</organism>
<proteinExistence type="predicted"/>
<dbReference type="Proteomes" id="UP000009168">
    <property type="component" value="Unassembled WGS sequence"/>
</dbReference>
<dbReference type="InterPro" id="IPR013714">
    <property type="entry name" value="Golgi_TVP15"/>
</dbReference>
<dbReference type="OrthoDB" id="313388at2759"/>
<sequence length="139" mass="16126">MSATTGKVIKIINICSALVLAIAGVWRIVSLQIFKILDTWQCFDFFMPFFMILLGVMLLVIEFKRDFMEKYFFFLTTLLGRGIFNVFLSSMSVFSINNEFNSLLAPFIYSLILFVIGFFYIILSLFLKDGHEELKEQLV</sequence>
<dbReference type="PANTHER" id="PTHR28128:SF3">
    <property type="entry name" value="CHROMOSOME UNDETERMINED SCAFFOLD_46, WHOLE GENOME SHOTGUN SEQUENCE"/>
    <property type="match status" value="1"/>
</dbReference>
<name>W7XGX2_TETTS</name>
<evidence type="ECO:0000313" key="6">
    <source>
        <dbReference type="EMBL" id="EWS72249.1"/>
    </source>
</evidence>
<dbReference type="InParanoid" id="W7XGX2"/>
<evidence type="ECO:0000256" key="5">
    <source>
        <dbReference type="SAM" id="Phobius"/>
    </source>
</evidence>
<dbReference type="RefSeq" id="XP_012655189.1">
    <property type="nucleotide sequence ID" value="XM_012799735.1"/>
</dbReference>
<gene>
    <name evidence="6" type="ORF">TTHERM_000312849</name>
</gene>
<keyword evidence="4 5" id="KW-0472">Membrane</keyword>
<dbReference type="PANTHER" id="PTHR28128">
    <property type="entry name" value="GOLGI APPARATUS MEMBRANE PROTEIN TVP15"/>
    <property type="match status" value="1"/>
</dbReference>
<evidence type="ECO:0000313" key="7">
    <source>
        <dbReference type="Proteomes" id="UP000009168"/>
    </source>
</evidence>
<feature type="transmembrane region" description="Helical" evidence="5">
    <location>
        <begin position="12"/>
        <end position="33"/>
    </location>
</feature>
<keyword evidence="7" id="KW-1185">Reference proteome</keyword>
<evidence type="ECO:0000256" key="3">
    <source>
        <dbReference type="ARBA" id="ARBA00022989"/>
    </source>
</evidence>
<feature type="transmembrane region" description="Helical" evidence="5">
    <location>
        <begin position="107"/>
        <end position="127"/>
    </location>
</feature>
<evidence type="ECO:0000256" key="4">
    <source>
        <dbReference type="ARBA" id="ARBA00023136"/>
    </source>
</evidence>
<dbReference type="GeneID" id="24438375"/>
<dbReference type="EMBL" id="GG662498">
    <property type="protein sequence ID" value="EWS72249.1"/>
    <property type="molecule type" value="Genomic_DNA"/>
</dbReference>
<dbReference type="GO" id="GO:0016020">
    <property type="term" value="C:membrane"/>
    <property type="evidence" value="ECO:0007669"/>
    <property type="project" value="UniProtKB-SubCell"/>
</dbReference>
<reference evidence="7" key="1">
    <citation type="journal article" date="2006" name="PLoS Biol.">
        <title>Macronuclear genome sequence of the ciliate Tetrahymena thermophila, a model eukaryote.</title>
        <authorList>
            <person name="Eisen J.A."/>
            <person name="Coyne R.S."/>
            <person name="Wu M."/>
            <person name="Wu D."/>
            <person name="Thiagarajan M."/>
            <person name="Wortman J.R."/>
            <person name="Badger J.H."/>
            <person name="Ren Q."/>
            <person name="Amedeo P."/>
            <person name="Jones K.M."/>
            <person name="Tallon L.J."/>
            <person name="Delcher A.L."/>
            <person name="Salzberg S.L."/>
            <person name="Silva J.C."/>
            <person name="Haas B.J."/>
            <person name="Majoros W.H."/>
            <person name="Farzad M."/>
            <person name="Carlton J.M."/>
            <person name="Smith R.K. Jr."/>
            <person name="Garg J."/>
            <person name="Pearlman R.E."/>
            <person name="Karrer K.M."/>
            <person name="Sun L."/>
            <person name="Manning G."/>
            <person name="Elde N.C."/>
            <person name="Turkewitz A.P."/>
            <person name="Asai D.J."/>
            <person name="Wilkes D.E."/>
            <person name="Wang Y."/>
            <person name="Cai H."/>
            <person name="Collins K."/>
            <person name="Stewart B.A."/>
            <person name="Lee S.R."/>
            <person name="Wilamowska K."/>
            <person name="Weinberg Z."/>
            <person name="Ruzzo W.L."/>
            <person name="Wloga D."/>
            <person name="Gaertig J."/>
            <person name="Frankel J."/>
            <person name="Tsao C.-C."/>
            <person name="Gorovsky M.A."/>
            <person name="Keeling P.J."/>
            <person name="Waller R.F."/>
            <person name="Patron N.J."/>
            <person name="Cherry J.M."/>
            <person name="Stover N.A."/>
            <person name="Krieger C.J."/>
            <person name="del Toro C."/>
            <person name="Ryder H.F."/>
            <person name="Williamson S.C."/>
            <person name="Barbeau R.A."/>
            <person name="Hamilton E.P."/>
            <person name="Orias E."/>
        </authorList>
    </citation>
    <scope>NUCLEOTIDE SEQUENCE [LARGE SCALE GENOMIC DNA]</scope>
    <source>
        <strain evidence="7">SB210</strain>
    </source>
</reference>
<comment type="subcellular location">
    <subcellularLocation>
        <location evidence="1">Membrane</location>
        <topology evidence="1">Multi-pass membrane protein</topology>
    </subcellularLocation>
</comment>